<dbReference type="STRING" id="887898.HMPREF0551_1310"/>
<dbReference type="HOGENOM" id="CLU_110291_3_1_4"/>
<evidence type="ECO:0000256" key="4">
    <source>
        <dbReference type="ARBA" id="ARBA00023136"/>
    </source>
</evidence>
<proteinExistence type="predicted"/>
<dbReference type="SUPFAM" id="SSF161084">
    <property type="entry name" value="MAPEG domain-like"/>
    <property type="match status" value="1"/>
</dbReference>
<dbReference type="Pfam" id="PF01124">
    <property type="entry name" value="MAPEG"/>
    <property type="match status" value="1"/>
</dbReference>
<evidence type="ECO:0000313" key="7">
    <source>
        <dbReference type="Proteomes" id="UP000011021"/>
    </source>
</evidence>
<dbReference type="eggNOG" id="COG3788">
    <property type="taxonomic scope" value="Bacteria"/>
</dbReference>
<dbReference type="InterPro" id="IPR050997">
    <property type="entry name" value="MAPEG"/>
</dbReference>
<dbReference type="AlphaFoldDB" id="E7RX97"/>
<dbReference type="PANTHER" id="PTHR10250">
    <property type="entry name" value="MICROSOMAL GLUTATHIONE S-TRANSFERASE"/>
    <property type="match status" value="1"/>
</dbReference>
<dbReference type="PANTHER" id="PTHR10250:SF15">
    <property type="entry name" value="MICROSOMAL GLUTATHIONE S-TRANSFERASE-RELATED"/>
    <property type="match status" value="1"/>
</dbReference>
<evidence type="ECO:0000256" key="1">
    <source>
        <dbReference type="ARBA" id="ARBA00004141"/>
    </source>
</evidence>
<dbReference type="RefSeq" id="WP_005673574.1">
    <property type="nucleotide sequence ID" value="NZ_CP146288.1"/>
</dbReference>
<dbReference type="GO" id="GO:0004602">
    <property type="term" value="F:glutathione peroxidase activity"/>
    <property type="evidence" value="ECO:0007669"/>
    <property type="project" value="TreeGrafter"/>
</dbReference>
<evidence type="ECO:0000256" key="5">
    <source>
        <dbReference type="SAM" id="Phobius"/>
    </source>
</evidence>
<name>E7RX97_9BURK</name>
<keyword evidence="3 5" id="KW-1133">Transmembrane helix</keyword>
<accession>E7RX97</accession>
<reference evidence="6 7" key="1">
    <citation type="submission" date="2010-12" db="EMBL/GenBank/DDBJ databases">
        <authorList>
            <person name="Muzny D."/>
            <person name="Qin X."/>
            <person name="Deng J."/>
            <person name="Jiang H."/>
            <person name="Liu Y."/>
            <person name="Qu J."/>
            <person name="Song X.-Z."/>
            <person name="Zhang L."/>
            <person name="Thornton R."/>
            <person name="Coyle M."/>
            <person name="Francisco L."/>
            <person name="Jackson L."/>
            <person name="Javaid M."/>
            <person name="Korchina V."/>
            <person name="Kovar C."/>
            <person name="Mata R."/>
            <person name="Mathew T."/>
            <person name="Ngo R."/>
            <person name="Nguyen L."/>
            <person name="Nguyen N."/>
            <person name="Okwuonu G."/>
            <person name="Ongeri F."/>
            <person name="Pham C."/>
            <person name="Simmons D."/>
            <person name="Wilczek-Boney K."/>
            <person name="Hale W."/>
            <person name="Jakkamsetti A."/>
            <person name="Pham P."/>
            <person name="Ruth R."/>
            <person name="San Lucas F."/>
            <person name="Warren J."/>
            <person name="Zhang J."/>
            <person name="Zhao Z."/>
            <person name="Zhou C."/>
            <person name="Zhu D."/>
            <person name="Lee S."/>
            <person name="Bess C."/>
            <person name="Blankenburg K."/>
            <person name="Forbes L."/>
            <person name="Fu Q."/>
            <person name="Gubbala S."/>
            <person name="Hirani K."/>
            <person name="Jayaseelan J.C."/>
            <person name="Lara F."/>
            <person name="Munidasa M."/>
            <person name="Palculict T."/>
            <person name="Patil S."/>
            <person name="Pu L.-L."/>
            <person name="Saada N."/>
            <person name="Tang L."/>
            <person name="Weissenberger G."/>
            <person name="Zhu Y."/>
            <person name="Hemphill L."/>
            <person name="Shang Y."/>
            <person name="Youmans B."/>
            <person name="Ayvaz T."/>
            <person name="Ross M."/>
            <person name="Santibanez J."/>
            <person name="Aqrawi P."/>
            <person name="Gross S."/>
            <person name="Joshi V."/>
            <person name="Fowler G."/>
            <person name="Nazareth L."/>
            <person name="Reid J."/>
            <person name="Worley K."/>
            <person name="Petrosino J."/>
            <person name="Highlander S."/>
            <person name="Gibbs R."/>
        </authorList>
    </citation>
    <scope>NUCLEOTIDE SEQUENCE [LARGE SCALE GENOMIC DNA]</scope>
    <source>
        <strain evidence="6 7">ATCC 51599</strain>
    </source>
</reference>
<dbReference type="InterPro" id="IPR001129">
    <property type="entry name" value="Membr-assoc_MAPEG"/>
</dbReference>
<evidence type="ECO:0000256" key="2">
    <source>
        <dbReference type="ARBA" id="ARBA00022692"/>
    </source>
</evidence>
<keyword evidence="4 5" id="KW-0472">Membrane</keyword>
<dbReference type="InterPro" id="IPR023352">
    <property type="entry name" value="MAPEG-like_dom_sf"/>
</dbReference>
<gene>
    <name evidence="6" type="ORF">HMPREF0551_1310</name>
</gene>
<evidence type="ECO:0000313" key="6">
    <source>
        <dbReference type="EMBL" id="EFV94893.1"/>
    </source>
</evidence>
<protein>
    <submittedName>
        <fullName evidence="6">MAPEG family protein</fullName>
    </submittedName>
</protein>
<keyword evidence="2 5" id="KW-0812">Transmembrane</keyword>
<dbReference type="GO" id="GO:0016020">
    <property type="term" value="C:membrane"/>
    <property type="evidence" value="ECO:0007669"/>
    <property type="project" value="UniProtKB-SubCell"/>
</dbReference>
<dbReference type="GO" id="GO:0006691">
    <property type="term" value="P:leukotriene metabolic process"/>
    <property type="evidence" value="ECO:0007669"/>
    <property type="project" value="UniProtKB-ARBA"/>
</dbReference>
<dbReference type="Gene3D" id="1.20.120.550">
    <property type="entry name" value="Membrane associated eicosanoid/glutathione metabolism-like domain"/>
    <property type="match status" value="1"/>
</dbReference>
<keyword evidence="7" id="KW-1185">Reference proteome</keyword>
<dbReference type="EMBL" id="AEQP01000008">
    <property type="protein sequence ID" value="EFV94893.1"/>
    <property type="molecule type" value="Genomic_DNA"/>
</dbReference>
<dbReference type="Proteomes" id="UP000011021">
    <property type="component" value="Unassembled WGS sequence"/>
</dbReference>
<sequence length="124" mass="13766">MAFIHFLALLAVLQYLYFGVLVGRARLRYHVKAPAVTGDENFERAYRVQMNTLEQLIIFLPALLIAGHYVPGLWVSALGVAYLVGRMLYGRAYVRDPASRGPGFIIAMVANVLLLLTGLLAILF</sequence>
<feature type="transmembrane region" description="Helical" evidence="5">
    <location>
        <begin position="6"/>
        <end position="23"/>
    </location>
</feature>
<dbReference type="GO" id="GO:0004364">
    <property type="term" value="F:glutathione transferase activity"/>
    <property type="evidence" value="ECO:0007669"/>
    <property type="project" value="TreeGrafter"/>
</dbReference>
<feature type="transmembrane region" description="Helical" evidence="5">
    <location>
        <begin position="104"/>
        <end position="123"/>
    </location>
</feature>
<comment type="caution">
    <text evidence="6">The sequence shown here is derived from an EMBL/GenBank/DDBJ whole genome shotgun (WGS) entry which is preliminary data.</text>
</comment>
<evidence type="ECO:0000256" key="3">
    <source>
        <dbReference type="ARBA" id="ARBA00022989"/>
    </source>
</evidence>
<feature type="transmembrane region" description="Helical" evidence="5">
    <location>
        <begin position="56"/>
        <end position="84"/>
    </location>
</feature>
<organism evidence="6 7">
    <name type="scientific">Lautropia mirabilis ATCC 51599</name>
    <dbReference type="NCBI Taxonomy" id="887898"/>
    <lineage>
        <taxon>Bacteria</taxon>
        <taxon>Pseudomonadati</taxon>
        <taxon>Pseudomonadota</taxon>
        <taxon>Betaproteobacteria</taxon>
        <taxon>Burkholderiales</taxon>
        <taxon>Burkholderiaceae</taxon>
        <taxon>Lautropia</taxon>
    </lineage>
</organism>
<comment type="subcellular location">
    <subcellularLocation>
        <location evidence="1">Membrane</location>
        <topology evidence="1">Multi-pass membrane protein</topology>
    </subcellularLocation>
</comment>